<dbReference type="InterPro" id="IPR004304">
    <property type="entry name" value="FmdA_AmdA"/>
</dbReference>
<dbReference type="PANTHER" id="PTHR31891:SF1">
    <property type="entry name" value="FORMAMIDASE C869.04-RELATED"/>
    <property type="match status" value="1"/>
</dbReference>
<dbReference type="EMBL" id="ADCP02000001">
    <property type="protein sequence ID" value="EFV42793.1"/>
    <property type="molecule type" value="Genomic_DNA"/>
</dbReference>
<evidence type="ECO:0008006" key="3">
    <source>
        <dbReference type="Google" id="ProtNLM"/>
    </source>
</evidence>
<dbReference type="Pfam" id="PF03069">
    <property type="entry name" value="FmdA_AmdA"/>
    <property type="match status" value="2"/>
</dbReference>
<dbReference type="Gene3D" id="2.40.10.120">
    <property type="match status" value="1"/>
</dbReference>
<dbReference type="Gene3D" id="3.10.28.20">
    <property type="entry name" value="Acetamidase/Formamidase-like domains"/>
    <property type="match status" value="1"/>
</dbReference>
<dbReference type="eggNOG" id="COG2421">
    <property type="taxonomic scope" value="Bacteria"/>
</dbReference>
<dbReference type="Gene3D" id="2.60.120.580">
    <property type="entry name" value="Acetamidase/Formamidase-like domains"/>
    <property type="match status" value="1"/>
</dbReference>
<name>E5YB34_BILW3</name>
<dbReference type="RefSeq" id="WP_005030207.1">
    <property type="nucleotide sequence ID" value="NZ_KE150238.1"/>
</dbReference>
<dbReference type="STRING" id="563192.HMPREF0179_03407"/>
<keyword evidence="2" id="KW-1185">Reference proteome</keyword>
<sequence length="295" mass="30814">MRITRERHVYSLGVSEPVATVTAPCSLTVETCDCFNGQVTEDGQPKARLNFSHVNPATGPIVVEGAEPGDVLRVHIRAIRPEKTGALMTAPGAGALPDRVKGDTRICPIADGHFTFMGVELPLNPMIGVIGVAPAGESVPCGTPGDHGGNMDTIGIREGAILRLPVFVKGAYLGLGDLHAAMGDGEVSVTGLEVFGEVDLDLSLEKGASLPCPLLHDGDEVSFLASAETVDGAIHASTGYMHDFLLAKTSLNADEALMLMSLCGHARISQIVDPLKTARFAMPVSVLAKFGVVVE</sequence>
<reference evidence="1 2" key="1">
    <citation type="submission" date="2010-10" db="EMBL/GenBank/DDBJ databases">
        <authorList>
            <consortium name="The Broad Institute Genome Sequencing Platform"/>
            <person name="Ward D."/>
            <person name="Earl A."/>
            <person name="Feldgarden M."/>
            <person name="Young S.K."/>
            <person name="Gargeya S."/>
            <person name="Zeng Q."/>
            <person name="Alvarado L."/>
            <person name="Berlin A."/>
            <person name="Bochicchio J."/>
            <person name="Chapman S.B."/>
            <person name="Chen Z."/>
            <person name="Freedman E."/>
            <person name="Gellesch M."/>
            <person name="Goldberg J."/>
            <person name="Griggs A."/>
            <person name="Gujja S."/>
            <person name="Heilman E."/>
            <person name="Heiman D."/>
            <person name="Howarth C."/>
            <person name="Mehta T."/>
            <person name="Neiman D."/>
            <person name="Pearson M."/>
            <person name="Roberts A."/>
            <person name="Saif S."/>
            <person name="Shea T."/>
            <person name="Shenoy N."/>
            <person name="Sisk P."/>
            <person name="Stolte C."/>
            <person name="Sykes S."/>
            <person name="White J."/>
            <person name="Yandava C."/>
            <person name="Allen-Vercoe E."/>
            <person name="Sibley C."/>
            <person name="Ambrose C.E."/>
            <person name="Strauss J."/>
            <person name="Daigneault M."/>
            <person name="Haas B."/>
            <person name="Nusbaum C."/>
            <person name="Birren B."/>
        </authorList>
    </citation>
    <scope>NUCLEOTIDE SEQUENCE [LARGE SCALE GENOMIC DNA]</scope>
    <source>
        <strain evidence="1 2">3_1_6</strain>
    </source>
</reference>
<dbReference type="HOGENOM" id="CLU_032013_1_0_7"/>
<accession>E5YB34</accession>
<proteinExistence type="predicted"/>
<dbReference type="OrthoDB" id="9785236at2"/>
<dbReference type="GeneID" id="78085044"/>
<evidence type="ECO:0000313" key="2">
    <source>
        <dbReference type="Proteomes" id="UP000006034"/>
    </source>
</evidence>
<gene>
    <name evidence="1" type="ORF">HMPREF0179_03407</name>
</gene>
<dbReference type="Proteomes" id="UP000006034">
    <property type="component" value="Unassembled WGS sequence"/>
</dbReference>
<evidence type="ECO:0000313" key="1">
    <source>
        <dbReference type="EMBL" id="EFV42793.1"/>
    </source>
</evidence>
<dbReference type="PANTHER" id="PTHR31891">
    <property type="entry name" value="FORMAMIDASE C869.04-RELATED"/>
    <property type="match status" value="1"/>
</dbReference>
<dbReference type="SUPFAM" id="SSF141130">
    <property type="entry name" value="Acetamidase/Formamidase-like"/>
    <property type="match status" value="1"/>
</dbReference>
<dbReference type="GO" id="GO:0016811">
    <property type="term" value="F:hydrolase activity, acting on carbon-nitrogen (but not peptide) bonds, in linear amides"/>
    <property type="evidence" value="ECO:0007669"/>
    <property type="project" value="InterPro"/>
</dbReference>
<comment type="caution">
    <text evidence="1">The sequence shown here is derived from an EMBL/GenBank/DDBJ whole genome shotgun (WGS) entry which is preliminary data.</text>
</comment>
<dbReference type="AlphaFoldDB" id="E5YB34"/>
<reference evidence="1 2" key="2">
    <citation type="submission" date="2013-04" db="EMBL/GenBank/DDBJ databases">
        <title>The Genome Sequence of Bilophila wadsworthia 3_1_6.</title>
        <authorList>
            <consortium name="The Broad Institute Genomics Platform"/>
            <person name="Earl A."/>
            <person name="Ward D."/>
            <person name="Feldgarden M."/>
            <person name="Gevers D."/>
            <person name="Sibley C."/>
            <person name="Strauss J."/>
            <person name="Allen-Vercoe E."/>
            <person name="Walker B."/>
            <person name="Young S."/>
            <person name="Zeng Q."/>
            <person name="Gargeya S."/>
            <person name="Fitzgerald M."/>
            <person name="Haas B."/>
            <person name="Abouelleil A."/>
            <person name="Allen A.W."/>
            <person name="Alvarado L."/>
            <person name="Arachchi H.M."/>
            <person name="Berlin A.M."/>
            <person name="Chapman S.B."/>
            <person name="Gainer-Dewar J."/>
            <person name="Goldberg J."/>
            <person name="Griggs A."/>
            <person name="Gujja S."/>
            <person name="Hansen M."/>
            <person name="Howarth C."/>
            <person name="Imamovic A."/>
            <person name="Ireland A."/>
            <person name="Larimer J."/>
            <person name="McCowan C."/>
            <person name="Murphy C."/>
            <person name="Pearson M."/>
            <person name="Poon T.W."/>
            <person name="Priest M."/>
            <person name="Roberts A."/>
            <person name="Saif S."/>
            <person name="Shea T."/>
            <person name="Sisk P."/>
            <person name="Sykes S."/>
            <person name="Wortman J."/>
            <person name="Nusbaum C."/>
            <person name="Birren B."/>
        </authorList>
    </citation>
    <scope>NUCLEOTIDE SEQUENCE [LARGE SCALE GENOMIC DNA]</scope>
    <source>
        <strain evidence="1 2">3_1_6</strain>
    </source>
</reference>
<protein>
    <recommendedName>
        <fullName evidence="3">Amidase</fullName>
    </recommendedName>
</protein>
<organism evidence="1 2">
    <name type="scientific">Bilophila wadsworthia (strain 3_1_6)</name>
    <dbReference type="NCBI Taxonomy" id="563192"/>
    <lineage>
        <taxon>Bacteria</taxon>
        <taxon>Pseudomonadati</taxon>
        <taxon>Thermodesulfobacteriota</taxon>
        <taxon>Desulfovibrionia</taxon>
        <taxon>Desulfovibrionales</taxon>
        <taxon>Desulfovibrionaceae</taxon>
        <taxon>Bilophila</taxon>
    </lineage>
</organism>